<evidence type="ECO:0000256" key="8">
    <source>
        <dbReference type="ARBA" id="ARBA00048539"/>
    </source>
</evidence>
<dbReference type="InterPro" id="IPR012094">
    <property type="entry name" value="tRNA_Ile_lys_synt"/>
</dbReference>
<evidence type="ECO:0000259" key="9">
    <source>
        <dbReference type="SMART" id="SM00977"/>
    </source>
</evidence>
<evidence type="ECO:0000256" key="5">
    <source>
        <dbReference type="ARBA" id="ARBA00022694"/>
    </source>
</evidence>
<keyword evidence="7" id="KW-0067">ATP-binding</keyword>
<evidence type="ECO:0000256" key="3">
    <source>
        <dbReference type="ARBA" id="ARBA00022490"/>
    </source>
</evidence>
<dbReference type="InterPro" id="IPR012796">
    <property type="entry name" value="Lysidine-tRNA-synth_C"/>
</dbReference>
<evidence type="ECO:0000313" key="10">
    <source>
        <dbReference type="EMBL" id="OIR00588.1"/>
    </source>
</evidence>
<evidence type="ECO:0000256" key="7">
    <source>
        <dbReference type="ARBA" id="ARBA00022840"/>
    </source>
</evidence>
<proteinExistence type="inferred from homology"/>
<sequence length="452" mass="52243">MNLQEKFLHHWKINFRHLSSVNCHLLLAVSGGVDSVVLTDLISKAGFDFTILHCNFQLRGDESKRDELFVRSLGEKYNKKVLVKTFDTNLYATENKISIQVAARELRYAWFQEVNRQSSTVNRQLITTAHHADDNIETVLINFFRGTGIQGLKGIQPFIKEQNLIRPLLNFRKEELLNYAKENNLSFVEDSSNSSDKYARNYFRNQLIPSVKEIFSNAEENILNNIERFNEAEMLYDQAIQAHRAKLMEQNGNEFHIPVLKLKKAQPLHAIVWEIIKDFNFSSAQTNEAIKLLDADNGSSIQSSTHRIIKNRKWIIIAPLQTNEAKHILIERGEKKVIFANGELHFEIISDTLTAHGSQLTASLDFEKINFPFMLRPYKQGDYFYPLGMQKKKKLNRFFIDQKLSATDKEKVWVIESNKKIVWVIGLRIDDRFKITASTKNILKVGLSLNKG</sequence>
<keyword evidence="6" id="KW-0547">Nucleotide-binding</keyword>
<evidence type="ECO:0000256" key="6">
    <source>
        <dbReference type="ARBA" id="ARBA00022741"/>
    </source>
</evidence>
<dbReference type="Pfam" id="PF01171">
    <property type="entry name" value="ATP_bind_3"/>
    <property type="match status" value="1"/>
</dbReference>
<dbReference type="NCBIfam" id="TIGR02432">
    <property type="entry name" value="lysidine_TilS_N"/>
    <property type="match status" value="1"/>
</dbReference>
<dbReference type="CDD" id="cd01992">
    <property type="entry name" value="TilS_N"/>
    <property type="match status" value="1"/>
</dbReference>
<dbReference type="InterPro" id="IPR012795">
    <property type="entry name" value="tRNA_Ile_lys_synt_N"/>
</dbReference>
<dbReference type="EMBL" id="MLJW01000093">
    <property type="protein sequence ID" value="OIR00588.1"/>
    <property type="molecule type" value="Genomic_DNA"/>
</dbReference>
<dbReference type="SUPFAM" id="SSF56037">
    <property type="entry name" value="PheT/TilS domain"/>
    <property type="match status" value="1"/>
</dbReference>
<comment type="catalytic activity">
    <reaction evidence="8">
        <text>cytidine(34) in tRNA(Ile2) + L-lysine + ATP = lysidine(34) in tRNA(Ile2) + AMP + diphosphate + H(+)</text>
        <dbReference type="Rhea" id="RHEA:43744"/>
        <dbReference type="Rhea" id="RHEA-COMP:10625"/>
        <dbReference type="Rhea" id="RHEA-COMP:10670"/>
        <dbReference type="ChEBI" id="CHEBI:15378"/>
        <dbReference type="ChEBI" id="CHEBI:30616"/>
        <dbReference type="ChEBI" id="CHEBI:32551"/>
        <dbReference type="ChEBI" id="CHEBI:33019"/>
        <dbReference type="ChEBI" id="CHEBI:82748"/>
        <dbReference type="ChEBI" id="CHEBI:83665"/>
        <dbReference type="ChEBI" id="CHEBI:456215"/>
        <dbReference type="EC" id="6.3.4.19"/>
    </reaction>
</comment>
<evidence type="ECO:0000256" key="2">
    <source>
        <dbReference type="ARBA" id="ARBA00013267"/>
    </source>
</evidence>
<organism evidence="10">
    <name type="scientific">mine drainage metagenome</name>
    <dbReference type="NCBI Taxonomy" id="410659"/>
    <lineage>
        <taxon>unclassified sequences</taxon>
        <taxon>metagenomes</taxon>
        <taxon>ecological metagenomes</taxon>
    </lineage>
</organism>
<dbReference type="SUPFAM" id="SSF52402">
    <property type="entry name" value="Adenine nucleotide alpha hydrolases-like"/>
    <property type="match status" value="1"/>
</dbReference>
<keyword evidence="3" id="KW-0963">Cytoplasm</keyword>
<feature type="domain" description="Lysidine-tRNA(Ile) synthetase C-terminal" evidence="9">
    <location>
        <begin position="373"/>
        <end position="445"/>
    </location>
</feature>
<dbReference type="NCBIfam" id="TIGR02433">
    <property type="entry name" value="lysidine_TilS_C"/>
    <property type="match status" value="1"/>
</dbReference>
<comment type="caution">
    <text evidence="10">The sequence shown here is derived from an EMBL/GenBank/DDBJ whole genome shotgun (WGS) entry which is preliminary data.</text>
</comment>
<dbReference type="GO" id="GO:0008033">
    <property type="term" value="P:tRNA processing"/>
    <property type="evidence" value="ECO:0007669"/>
    <property type="project" value="UniProtKB-KW"/>
</dbReference>
<dbReference type="GO" id="GO:0032267">
    <property type="term" value="F:tRNA(Ile)-lysidine synthase activity"/>
    <property type="evidence" value="ECO:0007669"/>
    <property type="project" value="UniProtKB-EC"/>
</dbReference>
<accession>A0A1J5SFY2</accession>
<evidence type="ECO:0000256" key="1">
    <source>
        <dbReference type="ARBA" id="ARBA00004496"/>
    </source>
</evidence>
<dbReference type="PANTHER" id="PTHR43033">
    <property type="entry name" value="TRNA(ILE)-LYSIDINE SYNTHASE-RELATED"/>
    <property type="match status" value="1"/>
</dbReference>
<keyword evidence="4 10" id="KW-0436">Ligase</keyword>
<dbReference type="Gene3D" id="3.40.50.620">
    <property type="entry name" value="HUPs"/>
    <property type="match status" value="1"/>
</dbReference>
<dbReference type="PANTHER" id="PTHR43033:SF1">
    <property type="entry name" value="TRNA(ILE)-LYSIDINE SYNTHASE-RELATED"/>
    <property type="match status" value="1"/>
</dbReference>
<dbReference type="GO" id="GO:0005524">
    <property type="term" value="F:ATP binding"/>
    <property type="evidence" value="ECO:0007669"/>
    <property type="project" value="UniProtKB-KW"/>
</dbReference>
<keyword evidence="5" id="KW-0819">tRNA processing</keyword>
<dbReference type="Pfam" id="PF11734">
    <property type="entry name" value="TilS_C"/>
    <property type="match status" value="1"/>
</dbReference>
<protein>
    <recommendedName>
        <fullName evidence="2">tRNA(Ile)-lysidine synthetase</fullName>
        <ecNumber evidence="2">6.3.4.19</ecNumber>
    </recommendedName>
</protein>
<reference evidence="10" key="1">
    <citation type="submission" date="2016-10" db="EMBL/GenBank/DDBJ databases">
        <title>Sequence of Gallionella enrichment culture.</title>
        <authorList>
            <person name="Poehlein A."/>
            <person name="Muehling M."/>
            <person name="Daniel R."/>
        </authorList>
    </citation>
    <scope>NUCLEOTIDE SEQUENCE</scope>
</reference>
<name>A0A1J5SFY2_9ZZZZ</name>
<dbReference type="GO" id="GO:0005737">
    <property type="term" value="C:cytoplasm"/>
    <property type="evidence" value="ECO:0007669"/>
    <property type="project" value="UniProtKB-SubCell"/>
</dbReference>
<dbReference type="EC" id="6.3.4.19" evidence="2"/>
<dbReference type="SMART" id="SM00977">
    <property type="entry name" value="TilS_C"/>
    <property type="match status" value="1"/>
</dbReference>
<dbReference type="HAMAP" id="MF_01161">
    <property type="entry name" value="tRNA_Ile_lys_synt"/>
    <property type="match status" value="1"/>
</dbReference>
<dbReference type="InterPro" id="IPR014729">
    <property type="entry name" value="Rossmann-like_a/b/a_fold"/>
</dbReference>
<comment type="subcellular location">
    <subcellularLocation>
        <location evidence="1">Cytoplasm</location>
    </subcellularLocation>
</comment>
<dbReference type="InterPro" id="IPR011063">
    <property type="entry name" value="TilS/TtcA_N"/>
</dbReference>
<dbReference type="AlphaFoldDB" id="A0A1J5SFY2"/>
<evidence type="ECO:0000256" key="4">
    <source>
        <dbReference type="ARBA" id="ARBA00022598"/>
    </source>
</evidence>
<gene>
    <name evidence="10" type="primary">tilS_7</name>
    <name evidence="10" type="ORF">GALL_172780</name>
</gene>